<feature type="signal peptide" evidence="1">
    <location>
        <begin position="1"/>
        <end position="21"/>
    </location>
</feature>
<dbReference type="EMBL" id="JAGRRH010000021">
    <property type="protein sequence ID" value="KAG7346857.1"/>
    <property type="molecule type" value="Genomic_DNA"/>
</dbReference>
<keyword evidence="1" id="KW-0732">Signal</keyword>
<name>A0A9K3PGI5_9STRA</name>
<dbReference type="Proteomes" id="UP000693970">
    <property type="component" value="Unassembled WGS sequence"/>
</dbReference>
<protein>
    <submittedName>
        <fullName evidence="2">Uncharacterized protein</fullName>
    </submittedName>
</protein>
<organism evidence="2 3">
    <name type="scientific">Nitzschia inconspicua</name>
    <dbReference type="NCBI Taxonomy" id="303405"/>
    <lineage>
        <taxon>Eukaryota</taxon>
        <taxon>Sar</taxon>
        <taxon>Stramenopiles</taxon>
        <taxon>Ochrophyta</taxon>
        <taxon>Bacillariophyta</taxon>
        <taxon>Bacillariophyceae</taxon>
        <taxon>Bacillariophycidae</taxon>
        <taxon>Bacillariales</taxon>
        <taxon>Bacillariaceae</taxon>
        <taxon>Nitzschia</taxon>
    </lineage>
</organism>
<comment type="caution">
    <text evidence="2">The sequence shown here is derived from an EMBL/GenBank/DDBJ whole genome shotgun (WGS) entry which is preliminary data.</text>
</comment>
<keyword evidence="3" id="KW-1185">Reference proteome</keyword>
<reference evidence="2" key="2">
    <citation type="submission" date="2021-04" db="EMBL/GenBank/DDBJ databases">
        <authorList>
            <person name="Podell S."/>
        </authorList>
    </citation>
    <scope>NUCLEOTIDE SEQUENCE</scope>
    <source>
        <strain evidence="2">Hildebrandi</strain>
    </source>
</reference>
<sequence>MKKSPLISAVLFLFSAVPVIGWTEATTQSSHLSTRATVLRRSFAEIALQESAAEPNPCWQDMYDEDCAMETIFAARYVASDWIKNLPCAKGLEDCDFPEDIRVPEIRPESHPEEINVMEFLNIKRAKSVEENAAKEAKDQ</sequence>
<feature type="chain" id="PRO_5039917522" evidence="1">
    <location>
        <begin position="22"/>
        <end position="140"/>
    </location>
</feature>
<dbReference type="OrthoDB" id="193118at2759"/>
<reference evidence="2" key="1">
    <citation type="journal article" date="2021" name="Sci. Rep.">
        <title>Diploid genomic architecture of Nitzschia inconspicua, an elite biomass production diatom.</title>
        <authorList>
            <person name="Oliver A."/>
            <person name="Podell S."/>
            <person name="Pinowska A."/>
            <person name="Traller J.C."/>
            <person name="Smith S.R."/>
            <person name="McClure R."/>
            <person name="Beliaev A."/>
            <person name="Bohutskyi P."/>
            <person name="Hill E.A."/>
            <person name="Rabines A."/>
            <person name="Zheng H."/>
            <person name="Allen L.Z."/>
            <person name="Kuo A."/>
            <person name="Grigoriev I.V."/>
            <person name="Allen A.E."/>
            <person name="Hazlebeck D."/>
            <person name="Allen E.E."/>
        </authorList>
    </citation>
    <scope>NUCLEOTIDE SEQUENCE</scope>
    <source>
        <strain evidence="2">Hildebrandi</strain>
    </source>
</reference>
<proteinExistence type="predicted"/>
<evidence type="ECO:0000313" key="2">
    <source>
        <dbReference type="EMBL" id="KAG7346857.1"/>
    </source>
</evidence>
<evidence type="ECO:0000313" key="3">
    <source>
        <dbReference type="Proteomes" id="UP000693970"/>
    </source>
</evidence>
<dbReference type="AlphaFoldDB" id="A0A9K3PGI5"/>
<gene>
    <name evidence="2" type="ORF">IV203_005926</name>
</gene>
<accession>A0A9K3PGI5</accession>
<evidence type="ECO:0000256" key="1">
    <source>
        <dbReference type="SAM" id="SignalP"/>
    </source>
</evidence>